<keyword evidence="1" id="KW-0812">Transmembrane</keyword>
<dbReference type="Gene3D" id="2.20.28.30">
    <property type="entry name" value="RNA polymerase ii, chain L"/>
    <property type="match status" value="1"/>
</dbReference>
<name>A0A7G9WBG7_ALKCA</name>
<reference evidence="2 3" key="1">
    <citation type="submission" date="2020-07" db="EMBL/GenBank/DDBJ databases">
        <title>Alkalicella. sp. LB2 genome.</title>
        <authorList>
            <person name="Postec A."/>
            <person name="Quemeneur M."/>
        </authorList>
    </citation>
    <scope>NUCLEOTIDE SEQUENCE [LARGE SCALE GENOMIC DNA]</scope>
    <source>
        <strain evidence="2 3">LB2</strain>
    </source>
</reference>
<evidence type="ECO:0000313" key="3">
    <source>
        <dbReference type="Proteomes" id="UP000516160"/>
    </source>
</evidence>
<keyword evidence="1" id="KW-0472">Membrane</keyword>
<sequence length="367" mass="41606">MENTAVRTATDRFPCPSCGANIKFKPSEQSMVCPYCDNKIDIEKEMEDIKEHCFRSALENATPDWGTEKKVIHCDSCGADTVLDSNIASQFCPFCGSSHIIQDNKCSSGIAPETLIPFRVGKKDAEKSFLKWIKKRHFAPNALKHQYISHRLEGVYVPYWTYDSQTFSSYTAQAGTYYYVTETHWVTRDGKQQQVTRQVRKTRWRHTSGNYSSFFDDVLINGSSHVNHKIINKVQPFNLKELVHYKPEFLSGFITEKYSIGLKEGWSAAREEIDSSIRSGVTNQIAADEVRALSIKTQYNDITFKHLLLPVWISSYTYKGKLYQFMVNGQSGRVEGEAPISPWKVVGAIGGVVGFVALIVFLINIFS</sequence>
<evidence type="ECO:0000313" key="2">
    <source>
        <dbReference type="EMBL" id="QNO16029.1"/>
    </source>
</evidence>
<dbReference type="Proteomes" id="UP000516160">
    <property type="component" value="Chromosome"/>
</dbReference>
<keyword evidence="1" id="KW-1133">Transmembrane helix</keyword>
<evidence type="ECO:0000256" key="1">
    <source>
        <dbReference type="SAM" id="Phobius"/>
    </source>
</evidence>
<feature type="transmembrane region" description="Helical" evidence="1">
    <location>
        <begin position="345"/>
        <end position="366"/>
    </location>
</feature>
<dbReference type="EMBL" id="CP058559">
    <property type="protein sequence ID" value="QNO16029.1"/>
    <property type="molecule type" value="Genomic_DNA"/>
</dbReference>
<dbReference type="KEGG" id="acae:HYG86_15270"/>
<dbReference type="PANTHER" id="PTHR37826">
    <property type="entry name" value="FLOTILLIN BAND_7_5 DOMAIN PROTEIN"/>
    <property type="match status" value="1"/>
</dbReference>
<dbReference type="RefSeq" id="WP_213166426.1">
    <property type="nucleotide sequence ID" value="NZ_CP058559.1"/>
</dbReference>
<proteinExistence type="predicted"/>
<organism evidence="2 3">
    <name type="scientific">Alkalicella caledoniensis</name>
    <dbReference type="NCBI Taxonomy" id="2731377"/>
    <lineage>
        <taxon>Bacteria</taxon>
        <taxon>Bacillati</taxon>
        <taxon>Bacillota</taxon>
        <taxon>Clostridia</taxon>
        <taxon>Eubacteriales</taxon>
        <taxon>Proteinivoracaceae</taxon>
        <taxon>Alkalicella</taxon>
    </lineage>
</organism>
<accession>A0A7G9WBG7</accession>
<keyword evidence="3" id="KW-1185">Reference proteome</keyword>
<protein>
    <recommendedName>
        <fullName evidence="4">Replication restart DNA helicase PriA</fullName>
    </recommendedName>
</protein>
<dbReference type="AlphaFoldDB" id="A0A7G9WBG7"/>
<dbReference type="PANTHER" id="PTHR37826:SF3">
    <property type="entry name" value="J DOMAIN-CONTAINING PROTEIN"/>
    <property type="match status" value="1"/>
</dbReference>
<evidence type="ECO:0008006" key="4">
    <source>
        <dbReference type="Google" id="ProtNLM"/>
    </source>
</evidence>
<gene>
    <name evidence="2" type="ORF">HYG86_15270</name>
</gene>